<organism evidence="1 2">
    <name type="scientific">Avena sativa</name>
    <name type="common">Oat</name>
    <dbReference type="NCBI Taxonomy" id="4498"/>
    <lineage>
        <taxon>Eukaryota</taxon>
        <taxon>Viridiplantae</taxon>
        <taxon>Streptophyta</taxon>
        <taxon>Embryophyta</taxon>
        <taxon>Tracheophyta</taxon>
        <taxon>Spermatophyta</taxon>
        <taxon>Magnoliopsida</taxon>
        <taxon>Liliopsida</taxon>
        <taxon>Poales</taxon>
        <taxon>Poaceae</taxon>
        <taxon>BOP clade</taxon>
        <taxon>Pooideae</taxon>
        <taxon>Poodae</taxon>
        <taxon>Poeae</taxon>
        <taxon>Poeae Chloroplast Group 1 (Aveneae type)</taxon>
        <taxon>Aveninae</taxon>
        <taxon>Avena</taxon>
    </lineage>
</organism>
<keyword evidence="2" id="KW-1185">Reference proteome</keyword>
<accession>A0ACD5W5G3</accession>
<dbReference type="EnsemblPlants" id="AVESA.00010b.r2.3DG0568800.1">
    <property type="protein sequence ID" value="AVESA.00010b.r2.3DG0568800.1.CDS.1"/>
    <property type="gene ID" value="AVESA.00010b.r2.3DG0568800"/>
</dbReference>
<protein>
    <submittedName>
        <fullName evidence="1">Uncharacterized protein</fullName>
    </submittedName>
</protein>
<reference evidence="1" key="2">
    <citation type="submission" date="2025-09" db="UniProtKB">
        <authorList>
            <consortium name="EnsemblPlants"/>
        </authorList>
    </citation>
    <scope>IDENTIFICATION</scope>
</reference>
<dbReference type="Proteomes" id="UP001732700">
    <property type="component" value="Chromosome 3D"/>
</dbReference>
<proteinExistence type="predicted"/>
<evidence type="ECO:0000313" key="2">
    <source>
        <dbReference type="Proteomes" id="UP001732700"/>
    </source>
</evidence>
<reference evidence="1" key="1">
    <citation type="submission" date="2021-05" db="EMBL/GenBank/DDBJ databases">
        <authorList>
            <person name="Scholz U."/>
            <person name="Mascher M."/>
            <person name="Fiebig A."/>
        </authorList>
    </citation>
    <scope>NUCLEOTIDE SEQUENCE [LARGE SCALE GENOMIC DNA]</scope>
</reference>
<sequence>MKSYDGLPYHLKACFLYLSIFPEDYELGIKRLLRRWIAEGYSSVVCNQSALEMANSYLMELIGRSMLLSFYGGKKIVSCQVHDLIREICISKAMEENLVLRLDESCSSLNTKQRTSRHLSINGNWQGDKIKFESMVDMARVRSVTMFGKWRPYFISDKMRMLRVLDLEGTTGLVDHHLEHVWKLLHLRYLSLKGCRDIYHLPDSLGNLAQLETLDIRSTSIVMLPKAITKLGKLQYLHAGAKREHAVGWRYTLDRSCPLLTIGPQLCAACCVPQLLDIDGFNRRDVCTFACCAVIPCIIKKLNHGGVMLPRGSRKLKALQTLRDVDLVSGDNSILHDIKRLTGLRKLGLMSITKENGPEVFSVVSHLSHLQTLMVKSYPGFLYLGDTCSPPKDLHSLKLRGTMEKLPGWIKELHNLVKLELSLQLSCQSEHDAAIQVLGNLPNLSFLCLQASPSAGKELHFRSETFGSLGVLKLGSLLGTDSVRFEQGAMPKLEQLKYWGTRRDETVFSGLEFLSSIKTVVVDLEFRADSDQRHGVIERVKKQIQEQLALNTNADKVILKLDVKVNTF</sequence>
<evidence type="ECO:0000313" key="1">
    <source>
        <dbReference type="EnsemblPlants" id="AVESA.00010b.r2.3DG0568800.1.CDS.1"/>
    </source>
</evidence>
<name>A0ACD5W5G3_AVESA</name>